<evidence type="ECO:0000259" key="2">
    <source>
        <dbReference type="Pfam" id="PF13559"/>
    </source>
</evidence>
<evidence type="ECO:0000256" key="1">
    <source>
        <dbReference type="SAM" id="Phobius"/>
    </source>
</evidence>
<dbReference type="Proteomes" id="UP000320461">
    <property type="component" value="Unassembled WGS sequence"/>
</dbReference>
<keyword evidence="1" id="KW-1133">Transmembrane helix</keyword>
<dbReference type="RefSeq" id="WP_229747396.1">
    <property type="nucleotide sequence ID" value="NZ_BJLQ01000005.1"/>
</dbReference>
<comment type="caution">
    <text evidence="3">The sequence shown here is derived from an EMBL/GenBank/DDBJ whole genome shotgun (WGS) entry which is preliminary data.</text>
</comment>
<accession>A0A4Y3KHJ9</accession>
<dbReference type="AlphaFoldDB" id="A0A4Y3KHJ9"/>
<evidence type="ECO:0000313" key="3">
    <source>
        <dbReference type="EMBL" id="GEA83487.1"/>
    </source>
</evidence>
<gene>
    <name evidence="3" type="ORF">CGE01nite_07380</name>
</gene>
<dbReference type="EMBL" id="BJLQ01000005">
    <property type="protein sequence ID" value="GEA83487.1"/>
    <property type="molecule type" value="Genomic_DNA"/>
</dbReference>
<keyword evidence="1" id="KW-0812">Transmembrane</keyword>
<evidence type="ECO:0000313" key="4">
    <source>
        <dbReference type="Proteomes" id="UP000320461"/>
    </source>
</evidence>
<reference evidence="3 4" key="1">
    <citation type="submission" date="2019-06" db="EMBL/GenBank/DDBJ databases">
        <title>Whole genome shotgun sequence of Cellulomonas gelida NBRC 3748.</title>
        <authorList>
            <person name="Hosoyama A."/>
            <person name="Uohara A."/>
            <person name="Ohji S."/>
            <person name="Ichikawa N."/>
        </authorList>
    </citation>
    <scope>NUCLEOTIDE SEQUENCE [LARGE SCALE GENOMIC DNA]</scope>
    <source>
        <strain evidence="3 4">NBRC 3748</strain>
    </source>
</reference>
<keyword evidence="1" id="KW-0472">Membrane</keyword>
<name>A0A4Y3KHJ9_9CELL</name>
<sequence>MTSAALVARTVTDVVRAVVARAEPPVAPDAETARRWALEELSRPEYSDQRSILERLLDWFLRQFQDVQGRVHLDGPMIAVVVGGAIVIALLIAWWVAGPVRSGRASAARAVLAHDDARTAAQLRAAADAAARAGDWDTAVLERFRSVVRDLEERAVLDERPGRTAHEATLEAGARLPGVAPELVAAGALFDDVAYGGRSASEADDARLRELVVALGAARPSDTAVRLEHVQAVPR</sequence>
<feature type="domain" description="Protein-glutamine gamma-glutamyltransferase-like C-terminal" evidence="2">
    <location>
        <begin position="143"/>
        <end position="212"/>
    </location>
</feature>
<organism evidence="3 4">
    <name type="scientific">Cellulomonas gelida</name>
    <dbReference type="NCBI Taxonomy" id="1712"/>
    <lineage>
        <taxon>Bacteria</taxon>
        <taxon>Bacillati</taxon>
        <taxon>Actinomycetota</taxon>
        <taxon>Actinomycetes</taxon>
        <taxon>Micrococcales</taxon>
        <taxon>Cellulomonadaceae</taxon>
        <taxon>Cellulomonas</taxon>
    </lineage>
</organism>
<protein>
    <recommendedName>
        <fullName evidence="2">Protein-glutamine gamma-glutamyltransferase-like C-terminal domain-containing protein</fullName>
    </recommendedName>
</protein>
<keyword evidence="4" id="KW-1185">Reference proteome</keyword>
<dbReference type="Pfam" id="PF13559">
    <property type="entry name" value="DUF4129"/>
    <property type="match status" value="1"/>
</dbReference>
<feature type="transmembrane region" description="Helical" evidence="1">
    <location>
        <begin position="77"/>
        <end position="97"/>
    </location>
</feature>
<proteinExistence type="predicted"/>
<dbReference type="InterPro" id="IPR025403">
    <property type="entry name" value="TgpA-like_C"/>
</dbReference>